<evidence type="ECO:0000313" key="2">
    <source>
        <dbReference type="EMBL" id="MBC1303721.1"/>
    </source>
</evidence>
<name>A0ABR6SBC8_ANAVA</name>
<dbReference type="RefSeq" id="WP_011319840.1">
    <property type="nucleotide sequence ID" value="NZ_JACKZP010000073.1"/>
</dbReference>
<dbReference type="EMBL" id="JACKZP010000073">
    <property type="protein sequence ID" value="MBC1303721.1"/>
    <property type="molecule type" value="Genomic_DNA"/>
</dbReference>
<evidence type="ECO:0000313" key="3">
    <source>
        <dbReference type="Proteomes" id="UP000570851"/>
    </source>
</evidence>
<feature type="chain" id="PRO_5047405470" description="Lipoprotein" evidence="1">
    <location>
        <begin position="24"/>
        <end position="239"/>
    </location>
</feature>
<organism evidence="2 3">
    <name type="scientific">Trichormus variabilis N2B</name>
    <dbReference type="NCBI Taxonomy" id="2681315"/>
    <lineage>
        <taxon>Bacteria</taxon>
        <taxon>Bacillati</taxon>
        <taxon>Cyanobacteriota</taxon>
        <taxon>Cyanophyceae</taxon>
        <taxon>Nostocales</taxon>
        <taxon>Nostocaceae</taxon>
        <taxon>Trichormus</taxon>
    </lineage>
</organism>
<keyword evidence="3" id="KW-1185">Reference proteome</keyword>
<dbReference type="PROSITE" id="PS51257">
    <property type="entry name" value="PROKAR_LIPOPROTEIN"/>
    <property type="match status" value="1"/>
</dbReference>
<sequence length="239" mass="27062">MKKNYFVKNVVVTIFAASLSLSCNTNISQKTESSQAVGQQQTQPQINYGDLVIKEPTDYLMIPVNSTNREVEKEASLDYSRSPKGYNVLLHNFIFYRKQDGASHLLLNKKAIIQAFDLVEIKTTGQPSTRVWLYQIIDKDTNKDKKFNQEDSVIGYMSDLSGKNLQQVTPNNSKIINWVVVPGQKEIFIKIIKDSNKDNKFSTGDQINFVKVNIAQPSIGQEIISGQIEQEIKSIIIKQ</sequence>
<proteinExistence type="predicted"/>
<reference evidence="2 3" key="1">
    <citation type="submission" date="2019-11" db="EMBL/GenBank/DDBJ databases">
        <title>Comparison of genomes from free-living endosymbiotic cyanobacteria isolated from Azolla.</title>
        <authorList>
            <person name="Thiel T."/>
            <person name="Pratte B."/>
        </authorList>
    </citation>
    <scope>NUCLEOTIDE SEQUENCE [LARGE SCALE GENOMIC DNA]</scope>
    <source>
        <strain evidence="2 3">N2B</strain>
    </source>
</reference>
<feature type="signal peptide" evidence="1">
    <location>
        <begin position="1"/>
        <end position="23"/>
    </location>
</feature>
<dbReference type="GeneID" id="58725871"/>
<dbReference type="Proteomes" id="UP000570851">
    <property type="component" value="Unassembled WGS sequence"/>
</dbReference>
<keyword evidence="1" id="KW-0732">Signal</keyword>
<evidence type="ECO:0000256" key="1">
    <source>
        <dbReference type="SAM" id="SignalP"/>
    </source>
</evidence>
<gene>
    <name evidence="2" type="ORF">GNE12_17585</name>
</gene>
<protein>
    <recommendedName>
        <fullName evidence="4">Lipoprotein</fullName>
    </recommendedName>
</protein>
<comment type="caution">
    <text evidence="2">The sequence shown here is derived from an EMBL/GenBank/DDBJ whole genome shotgun (WGS) entry which is preliminary data.</text>
</comment>
<accession>A0ABR6SBC8</accession>
<evidence type="ECO:0008006" key="4">
    <source>
        <dbReference type="Google" id="ProtNLM"/>
    </source>
</evidence>